<organism evidence="1 2">
    <name type="scientific">Thraustotheca clavata</name>
    <dbReference type="NCBI Taxonomy" id="74557"/>
    <lineage>
        <taxon>Eukaryota</taxon>
        <taxon>Sar</taxon>
        <taxon>Stramenopiles</taxon>
        <taxon>Oomycota</taxon>
        <taxon>Saprolegniomycetes</taxon>
        <taxon>Saprolegniales</taxon>
        <taxon>Achlyaceae</taxon>
        <taxon>Thraustotheca</taxon>
    </lineage>
</organism>
<proteinExistence type="predicted"/>
<dbReference type="Proteomes" id="UP000243217">
    <property type="component" value="Unassembled WGS sequence"/>
</dbReference>
<protein>
    <submittedName>
        <fullName evidence="1">Uncharacterized protein</fullName>
    </submittedName>
</protein>
<evidence type="ECO:0000313" key="2">
    <source>
        <dbReference type="Proteomes" id="UP000243217"/>
    </source>
</evidence>
<dbReference type="AlphaFoldDB" id="A0A1V9YVK5"/>
<accession>A0A1V9YVK5</accession>
<sequence>MLMDPKAFLAHIRLDALLATAATSSIVVLNHKSSTQSFILSWLSSFTKAIVCAQTSQSLYTYCDSLSLSPATRALLYTNLHDSALKMTSNNLLTAKAMLSTTPYTLIIPHTAILCVEELLLAVQLPGWNAFLVQSWQNVLKSCVAIVAASIGAALCSLIDPGVGTVLGAMTGESIVMQTNVSALLLLQHERFTSVFNGYLGSMIK</sequence>
<comment type="caution">
    <text evidence="1">The sequence shown here is derived from an EMBL/GenBank/DDBJ whole genome shotgun (WGS) entry which is preliminary data.</text>
</comment>
<reference evidence="1 2" key="1">
    <citation type="journal article" date="2014" name="Genome Biol. Evol.">
        <title>The secreted proteins of Achlya hypogyna and Thraustotheca clavata identify the ancestral oomycete secretome and reveal gene acquisitions by horizontal gene transfer.</title>
        <authorList>
            <person name="Misner I."/>
            <person name="Blouin N."/>
            <person name="Leonard G."/>
            <person name="Richards T.A."/>
            <person name="Lane C.E."/>
        </authorList>
    </citation>
    <scope>NUCLEOTIDE SEQUENCE [LARGE SCALE GENOMIC DNA]</scope>
    <source>
        <strain evidence="1 2">ATCC 34112</strain>
    </source>
</reference>
<gene>
    <name evidence="1" type="ORF">THRCLA_09663</name>
</gene>
<evidence type="ECO:0000313" key="1">
    <source>
        <dbReference type="EMBL" id="OQR89610.1"/>
    </source>
</evidence>
<dbReference type="EMBL" id="JNBS01002702">
    <property type="protein sequence ID" value="OQR89610.1"/>
    <property type="molecule type" value="Genomic_DNA"/>
</dbReference>
<name>A0A1V9YVK5_9STRA</name>
<keyword evidence="2" id="KW-1185">Reference proteome</keyword>